<keyword evidence="6 7" id="KW-0030">Aminoacyl-tRNA synthetase</keyword>
<evidence type="ECO:0000256" key="7">
    <source>
        <dbReference type="HAMAP-Rule" id="MF_01428"/>
    </source>
</evidence>
<protein>
    <recommendedName>
        <fullName evidence="7">Glutamyl-Q tRNA(Asp) synthetase</fullName>
        <shortName evidence="7">Glu-Q-RSs</shortName>
        <ecNumber evidence="7">6.1.1.-</ecNumber>
    </recommendedName>
</protein>
<dbReference type="InterPro" id="IPR000924">
    <property type="entry name" value="Glu/Gln-tRNA-synth"/>
</dbReference>
<dbReference type="InterPro" id="IPR020058">
    <property type="entry name" value="Glu/Gln-tRNA-synth_Ib_cat-dom"/>
</dbReference>
<feature type="binding site" evidence="7">
    <location>
        <position position="108"/>
    </location>
    <ligand>
        <name>Zn(2+)</name>
        <dbReference type="ChEBI" id="CHEBI:29105"/>
    </ligand>
</feature>
<evidence type="ECO:0000259" key="9">
    <source>
        <dbReference type="Pfam" id="PF00749"/>
    </source>
</evidence>
<keyword evidence="2 7" id="KW-0479">Metal-binding</keyword>
<feature type="short sequence motif" description="'KMSKS' region" evidence="7">
    <location>
        <begin position="251"/>
        <end position="255"/>
    </location>
</feature>
<dbReference type="EC" id="6.1.1.-" evidence="7"/>
<keyword evidence="1 7" id="KW-0436">Ligase</keyword>
<dbReference type="PRINTS" id="PR00987">
    <property type="entry name" value="TRNASYNTHGLU"/>
</dbReference>
<evidence type="ECO:0000313" key="11">
    <source>
        <dbReference type="Proteomes" id="UP000050482"/>
    </source>
</evidence>
<feature type="domain" description="Glutamyl/glutaminyl-tRNA synthetase class Ib catalytic" evidence="9">
    <location>
        <begin position="5"/>
        <end position="279"/>
    </location>
</feature>
<dbReference type="NCBIfam" id="TIGR03838">
    <property type="entry name" value="queuosine_YadB"/>
    <property type="match status" value="1"/>
</dbReference>
<dbReference type="GO" id="GO:0005524">
    <property type="term" value="F:ATP binding"/>
    <property type="evidence" value="ECO:0007669"/>
    <property type="project" value="UniProtKB-KW"/>
</dbReference>
<dbReference type="NCBIfam" id="NF004314">
    <property type="entry name" value="PRK05710.1-3"/>
    <property type="match status" value="1"/>
</dbReference>
<dbReference type="HAMAP" id="MF_01428">
    <property type="entry name" value="Glu_Q_tRNA_synth"/>
    <property type="match status" value="1"/>
</dbReference>
<dbReference type="RefSeq" id="WP_054970075.1">
    <property type="nucleotide sequence ID" value="NZ_LJCO01000069.1"/>
</dbReference>
<dbReference type="EMBL" id="LJCO01000069">
    <property type="protein sequence ID" value="KPV42757.1"/>
    <property type="molecule type" value="Genomic_DNA"/>
</dbReference>
<dbReference type="InterPro" id="IPR001412">
    <property type="entry name" value="aa-tRNA-synth_I_CS"/>
</dbReference>
<evidence type="ECO:0000256" key="4">
    <source>
        <dbReference type="ARBA" id="ARBA00022833"/>
    </source>
</evidence>
<keyword evidence="4 7" id="KW-0862">Zinc</keyword>
<dbReference type="SUPFAM" id="SSF52374">
    <property type="entry name" value="Nucleotidylyl transferase"/>
    <property type="match status" value="1"/>
</dbReference>
<comment type="function">
    <text evidence="7">Catalyzes the tRNA-independent activation of glutamate in presence of ATP and the subsequent transfer of glutamate onto a tRNA(Asp). Glutamate is transferred on the 2-amino-5-(4,5-dihydroxy-2-cyclopenten-1-yl) moiety of the queuosine in the wobble position of the QUC anticodon.</text>
</comment>
<dbReference type="GO" id="GO:0006400">
    <property type="term" value="P:tRNA modification"/>
    <property type="evidence" value="ECO:0007669"/>
    <property type="project" value="InterPro"/>
</dbReference>
<feature type="binding site" evidence="7">
    <location>
        <position position="44"/>
    </location>
    <ligand>
        <name>L-glutamate</name>
        <dbReference type="ChEBI" id="CHEBI:29985"/>
    </ligand>
</feature>
<keyword evidence="11" id="KW-1185">Reference proteome</keyword>
<evidence type="ECO:0000256" key="5">
    <source>
        <dbReference type="ARBA" id="ARBA00022840"/>
    </source>
</evidence>
<dbReference type="PATRIC" id="fig|471514.4.peg.4778"/>
<dbReference type="Pfam" id="PF00749">
    <property type="entry name" value="tRNA-synt_1c"/>
    <property type="match status" value="1"/>
</dbReference>
<feature type="binding site" evidence="7">
    <location>
        <position position="132"/>
    </location>
    <ligand>
        <name>Zn(2+)</name>
        <dbReference type="ChEBI" id="CHEBI:29105"/>
    </ligand>
</feature>
<organism evidence="10 11">
    <name type="scientific">Alicyclobacillus ferrooxydans</name>
    <dbReference type="NCBI Taxonomy" id="471514"/>
    <lineage>
        <taxon>Bacteria</taxon>
        <taxon>Bacillati</taxon>
        <taxon>Bacillota</taxon>
        <taxon>Bacilli</taxon>
        <taxon>Bacillales</taxon>
        <taxon>Alicyclobacillaceae</taxon>
        <taxon>Alicyclobacillus</taxon>
    </lineage>
</organism>
<evidence type="ECO:0000256" key="3">
    <source>
        <dbReference type="ARBA" id="ARBA00022741"/>
    </source>
</evidence>
<dbReference type="GO" id="GO:0008270">
    <property type="term" value="F:zinc ion binding"/>
    <property type="evidence" value="ECO:0007669"/>
    <property type="project" value="UniProtKB-UniRule"/>
</dbReference>
<dbReference type="PANTHER" id="PTHR43311:SF1">
    <property type="entry name" value="GLUTAMYL-Q TRNA(ASP) SYNTHETASE"/>
    <property type="match status" value="1"/>
</dbReference>
<dbReference type="OrthoDB" id="9807503at2"/>
<keyword evidence="8" id="KW-0648">Protein biosynthesis</keyword>
<feature type="binding site" evidence="7">
    <location>
        <position position="254"/>
    </location>
    <ligand>
        <name>ATP</name>
        <dbReference type="ChEBI" id="CHEBI:30616"/>
    </ligand>
</feature>
<comment type="caution">
    <text evidence="10">The sequence shown here is derived from an EMBL/GenBank/DDBJ whole genome shotgun (WGS) entry which is preliminary data.</text>
</comment>
<dbReference type="Proteomes" id="UP000050482">
    <property type="component" value="Unassembled WGS sequence"/>
</dbReference>
<keyword evidence="5 7" id="KW-0067">ATP-binding</keyword>
<keyword evidence="3 7" id="KW-0547">Nucleotide-binding</keyword>
<evidence type="ECO:0000256" key="8">
    <source>
        <dbReference type="RuleBase" id="RU363037"/>
    </source>
</evidence>
<sequence length="322" mass="36410">MGDPVRGRFAPTPSGYLHIGNAFTALLAWLQVRQQGGEFVLRIEDLDERRLNPEYVSAILEDLSWLGLDWDEGPDVAGRHGAYRQKDRIEQYQHAFDSLKKQGLVYPCFCSRKELREAASAPHGLASEGPVYRGTCRLLLSAEQLRRMRQKQPAWRFVVPNRPVEFTDLVAGHQQFGTAFGGDFIVYRADAVFSYQLAVVVDDAEMGITQVLRGDDLLDSTVRQIYLYEALGLEQPSFAHVPLIYSADGERFAKRDGSMTLRSLRSKGVTAEQITGYLGWFAGLLDRPEPLRPEDLVEMFDVRRIARSKVLLPQDWMDTLTG</sequence>
<dbReference type="NCBIfam" id="NF004315">
    <property type="entry name" value="PRK05710.1-4"/>
    <property type="match status" value="1"/>
</dbReference>
<feature type="binding site" evidence="7">
    <location>
        <begin position="8"/>
        <end position="12"/>
    </location>
    <ligand>
        <name>L-glutamate</name>
        <dbReference type="ChEBI" id="CHEBI:29985"/>
    </ligand>
</feature>
<feature type="binding site" evidence="7">
    <location>
        <position position="110"/>
    </location>
    <ligand>
        <name>Zn(2+)</name>
        <dbReference type="ChEBI" id="CHEBI:29105"/>
    </ligand>
</feature>
<comment type="similarity">
    <text evidence="7">Belongs to the class-I aminoacyl-tRNA synthetase family. GluQ subfamily.</text>
</comment>
<reference evidence="10 11" key="1">
    <citation type="submission" date="2015-09" db="EMBL/GenBank/DDBJ databases">
        <title>Draft genome sequence of Alicyclobacillus ferrooxydans DSM 22381.</title>
        <authorList>
            <person name="Hemp J."/>
        </authorList>
    </citation>
    <scope>NUCLEOTIDE SEQUENCE [LARGE SCALE GENOMIC DNA]</scope>
    <source>
        <strain evidence="10 11">TC-34</strain>
    </source>
</reference>
<dbReference type="InterPro" id="IPR049940">
    <property type="entry name" value="GluQ/Sye"/>
</dbReference>
<feature type="binding site" evidence="7">
    <location>
        <position position="136"/>
    </location>
    <ligand>
        <name>Zn(2+)</name>
        <dbReference type="ChEBI" id="CHEBI:29105"/>
    </ligand>
</feature>
<evidence type="ECO:0000256" key="6">
    <source>
        <dbReference type="ARBA" id="ARBA00023146"/>
    </source>
</evidence>
<evidence type="ECO:0000256" key="2">
    <source>
        <dbReference type="ARBA" id="ARBA00022723"/>
    </source>
</evidence>
<comment type="cofactor">
    <cofactor evidence="7">
        <name>Zn(2+)</name>
        <dbReference type="ChEBI" id="CHEBI:29105"/>
    </cofactor>
    <text evidence="7">Binds 1 zinc ion per subunit.</text>
</comment>
<dbReference type="GO" id="GO:0006424">
    <property type="term" value="P:glutamyl-tRNA aminoacylation"/>
    <property type="evidence" value="ECO:0007669"/>
    <property type="project" value="InterPro"/>
</dbReference>
<dbReference type="Gene3D" id="3.40.50.620">
    <property type="entry name" value="HUPs"/>
    <property type="match status" value="1"/>
</dbReference>
<proteinExistence type="inferred from homology"/>
<dbReference type="STRING" id="471514.AN477_15500"/>
<accession>A0A0N8PNX7</accession>
<evidence type="ECO:0000313" key="10">
    <source>
        <dbReference type="EMBL" id="KPV42757.1"/>
    </source>
</evidence>
<dbReference type="InterPro" id="IPR014729">
    <property type="entry name" value="Rossmann-like_a/b/a_fold"/>
</dbReference>
<dbReference type="GO" id="GO:0005829">
    <property type="term" value="C:cytosol"/>
    <property type="evidence" value="ECO:0007669"/>
    <property type="project" value="TreeGrafter"/>
</dbReference>
<gene>
    <name evidence="7" type="primary">gluQ</name>
    <name evidence="10" type="ORF">AN477_15500</name>
</gene>
<feature type="short sequence motif" description="'HIGH' region" evidence="7">
    <location>
        <begin position="11"/>
        <end position="21"/>
    </location>
</feature>
<dbReference type="AlphaFoldDB" id="A0A0N8PNX7"/>
<name>A0A0N8PNX7_9BACL</name>
<dbReference type="GO" id="GO:0004818">
    <property type="term" value="F:glutamate-tRNA ligase activity"/>
    <property type="evidence" value="ECO:0007669"/>
    <property type="project" value="TreeGrafter"/>
</dbReference>
<feature type="binding site" evidence="7">
    <location>
        <position position="195"/>
    </location>
    <ligand>
        <name>L-glutamate</name>
        <dbReference type="ChEBI" id="CHEBI:29985"/>
    </ligand>
</feature>
<evidence type="ECO:0000256" key="1">
    <source>
        <dbReference type="ARBA" id="ARBA00022598"/>
    </source>
</evidence>
<dbReference type="InterPro" id="IPR022380">
    <property type="entry name" value="Glu-Q_tRNA(Asp)_Synthase"/>
</dbReference>
<dbReference type="PROSITE" id="PS00178">
    <property type="entry name" value="AA_TRNA_LIGASE_I"/>
    <property type="match status" value="1"/>
</dbReference>
<dbReference type="PANTHER" id="PTHR43311">
    <property type="entry name" value="GLUTAMATE--TRNA LIGASE"/>
    <property type="match status" value="1"/>
</dbReference>
<feature type="binding site" evidence="7">
    <location>
        <position position="213"/>
    </location>
    <ligand>
        <name>L-glutamate</name>
        <dbReference type="ChEBI" id="CHEBI:29985"/>
    </ligand>
</feature>